<dbReference type="SUPFAM" id="SSF48403">
    <property type="entry name" value="Ankyrin repeat"/>
    <property type="match status" value="1"/>
</dbReference>
<name>A0AA38ID91_9CUCU</name>
<feature type="repeat" description="ANK" evidence="3">
    <location>
        <begin position="1407"/>
        <end position="1439"/>
    </location>
</feature>
<reference evidence="4" key="1">
    <citation type="journal article" date="2023" name="G3 (Bethesda)">
        <title>Whole genome assemblies of Zophobas morio and Tenebrio molitor.</title>
        <authorList>
            <person name="Kaur S."/>
            <person name="Stinson S.A."/>
            <person name="diCenzo G.C."/>
        </authorList>
    </citation>
    <scope>NUCLEOTIDE SEQUENCE</scope>
    <source>
        <strain evidence="4">QUZm001</strain>
    </source>
</reference>
<feature type="repeat" description="ANK" evidence="3">
    <location>
        <begin position="1242"/>
        <end position="1274"/>
    </location>
</feature>
<dbReference type="PROSITE" id="PS50297">
    <property type="entry name" value="ANK_REP_REGION"/>
    <property type="match status" value="8"/>
</dbReference>
<gene>
    <name evidence="4" type="ORF">Zmor_018905</name>
</gene>
<dbReference type="InterPro" id="IPR027417">
    <property type="entry name" value="P-loop_NTPase"/>
</dbReference>
<comment type="caution">
    <text evidence="4">The sequence shown here is derived from an EMBL/GenBank/DDBJ whole genome shotgun (WGS) entry which is preliminary data.</text>
</comment>
<feature type="repeat" description="ANK" evidence="3">
    <location>
        <begin position="1341"/>
        <end position="1373"/>
    </location>
</feature>
<feature type="repeat" description="ANK" evidence="3">
    <location>
        <begin position="1440"/>
        <end position="1472"/>
    </location>
</feature>
<organism evidence="4 5">
    <name type="scientific">Zophobas morio</name>
    <dbReference type="NCBI Taxonomy" id="2755281"/>
    <lineage>
        <taxon>Eukaryota</taxon>
        <taxon>Metazoa</taxon>
        <taxon>Ecdysozoa</taxon>
        <taxon>Arthropoda</taxon>
        <taxon>Hexapoda</taxon>
        <taxon>Insecta</taxon>
        <taxon>Pterygota</taxon>
        <taxon>Neoptera</taxon>
        <taxon>Endopterygota</taxon>
        <taxon>Coleoptera</taxon>
        <taxon>Polyphaga</taxon>
        <taxon>Cucujiformia</taxon>
        <taxon>Tenebrionidae</taxon>
        <taxon>Zophobas</taxon>
    </lineage>
</organism>
<dbReference type="Gene3D" id="1.25.40.20">
    <property type="entry name" value="Ankyrin repeat-containing domain"/>
    <property type="match status" value="2"/>
</dbReference>
<dbReference type="Pfam" id="PF13606">
    <property type="entry name" value="Ank_3"/>
    <property type="match status" value="1"/>
</dbReference>
<evidence type="ECO:0000256" key="1">
    <source>
        <dbReference type="ARBA" id="ARBA00022737"/>
    </source>
</evidence>
<feature type="repeat" description="ANK" evidence="3">
    <location>
        <begin position="1209"/>
        <end position="1241"/>
    </location>
</feature>
<feature type="repeat" description="ANK" evidence="3">
    <location>
        <begin position="1308"/>
        <end position="1340"/>
    </location>
</feature>
<dbReference type="InterPro" id="IPR002110">
    <property type="entry name" value="Ankyrin_rpt"/>
</dbReference>
<evidence type="ECO:0000256" key="2">
    <source>
        <dbReference type="ARBA" id="ARBA00023043"/>
    </source>
</evidence>
<evidence type="ECO:0000313" key="4">
    <source>
        <dbReference type="EMBL" id="KAJ3652984.1"/>
    </source>
</evidence>
<dbReference type="PRINTS" id="PR01415">
    <property type="entry name" value="ANKYRIN"/>
</dbReference>
<protein>
    <recommendedName>
        <fullName evidence="6">NACHT domain-containing protein</fullName>
    </recommendedName>
</protein>
<evidence type="ECO:0000313" key="5">
    <source>
        <dbReference type="Proteomes" id="UP001168821"/>
    </source>
</evidence>
<feature type="repeat" description="ANK" evidence="3">
    <location>
        <begin position="1275"/>
        <end position="1307"/>
    </location>
</feature>
<keyword evidence="1" id="KW-0677">Repeat</keyword>
<dbReference type="Proteomes" id="UP001168821">
    <property type="component" value="Unassembled WGS sequence"/>
</dbReference>
<feature type="repeat" description="ANK" evidence="3">
    <location>
        <begin position="1473"/>
        <end position="1505"/>
    </location>
</feature>
<dbReference type="InterPro" id="IPR036770">
    <property type="entry name" value="Ankyrin_rpt-contain_sf"/>
</dbReference>
<evidence type="ECO:0008006" key="6">
    <source>
        <dbReference type="Google" id="ProtNLM"/>
    </source>
</evidence>
<keyword evidence="2 3" id="KW-0040">ANK repeat</keyword>
<dbReference type="PROSITE" id="PS50088">
    <property type="entry name" value="ANK_REPEAT"/>
    <property type="match status" value="9"/>
</dbReference>
<feature type="repeat" description="ANK" evidence="3">
    <location>
        <begin position="1374"/>
        <end position="1406"/>
    </location>
</feature>
<proteinExistence type="predicted"/>
<sequence length="1534" mass="176886">MLDFPPRGVVQPFSGTIGSQRRTTTFKKRKGTTDKGKKYEDLITANVVLQLVSDSKIKDFRISSNDENFGDFDDVVIEIETNRGTKTKALQLKHSNEKKQLYIKQLAGKKGDFSLIKYFKSAQEVQDEVQEFILFTTNTFETSEDTKFRLEGEEFDLKPIKKTVSEDDFDILRISENINYYHTFQIVEDEWTKQNPEKIQQYQTFFESFRLYTNQERFEALTKSTMHRFNEMFCSSEETFKKYVDVISEWSIKEGEKEKLNKRMMQRAIALRLLSSQIEPLVFGSVTDEMKTLREAICLFDITLLEKEGSNAIKNLWGDLDKKVDPKELNKIRLLYSLSFDYISSVENLDANLLTQLLWLMEKCPLIVKERDNIEKAIKLCPDAKFIILGEGKCREWMKEIPVFQNLSDLKSKGELYDKVMQNFTISLQGKEPLNLVTAFQKNYEISEHVTVNKLLEMSEGSCYIGGQKETFPNLYIERYLSVNIIDIKYLQHTDQDTVIILNCEENSEQLKITQKHILIDIKDFFTSMDSKIFETALFIQSNIKYSDSDFQKICSKTPTSKRIHYFKFLNNKNLEWVRSRGDISELRDYKLHHHSKTENNSETESQFWSSESDNDYLTSDSESEKELWFSDSFNSTNLVTGDVSELQNNNLSNYSKNEKEFWSFGFSNNINLIVGDPGMGKTELTKSLKNNCSSQYWTVIMNPQDINLLFKTLQNRETSEYLKLFESFILNKKYPGLEPLDREFLKTSLKQKTVVYVWDALDEVLTKNLEATSTLILSLSKKGFTQWVTARQHLRLFLENKFSVLSVTINQFNQSEQEDYIRRRLANFSTSLDMKETIEKIKSTFAFTKHIDILGIPLQIFMLTEVFLQNKEKHEELFNNKFLLTDLYSYFIDGKLEFFFDDKVPANNDYWQEEARKKKEEKLKHYEKLAFGVIFSEEILKELKIDCSLNADVISEDFGTVGIITGSLTGIPQFVHASFAEYFVALYFSKHFEMIPADTFFDQKYNNVRFFFDMIIGKNSPAHIAVLYRNFNELRNHGDEIIKCKDESGRSALHLICSWGRRYPRSNVKEQDDFYIIDNKFNSVPEETKEYYNALLFLLDECEISKEDELHYTPLAYAWKSHSLVAELELLQSKKLQFQDVYSERDIINILFRSAQLGYDDAIEKVIPTDADVCKKLANSRDESFQTPLFIVSNPKDVKVGINGSGGNGQASLNANVSCGRQKIIERLVKYGAKLNGADELGKTPLYAASSQGHEKIVECLVKCGAEINTANEYKNTPLHAASTQGHEKIVECLVKCGAEINCADYYGETPLHAASCQGHEKIVECLVKCGAEINRANRDGRTPLYAASSEGHEKIVEYLVKCGAEINCADNYGETPLYEASFEGHEKIVEYLVKCGAEINRADRDGRTPLYAASSEGHEKIVEYLVKCGAEINRVTKYGQTPLNAASSQGHEKTVECLVKWGAEINRTDHYGRTPLYISSERGHMRIVQFLQENGATKELQHFRLEKSCCKIFITTMHSKLRCLHSLRLQCS</sequence>
<dbReference type="Pfam" id="PF00023">
    <property type="entry name" value="Ank"/>
    <property type="match status" value="1"/>
</dbReference>
<keyword evidence="5" id="KW-1185">Reference proteome</keyword>
<accession>A0AA38ID91</accession>
<dbReference type="PANTHER" id="PTHR24171">
    <property type="entry name" value="ANKYRIN REPEAT DOMAIN-CONTAINING PROTEIN 39-RELATED"/>
    <property type="match status" value="1"/>
</dbReference>
<dbReference type="EMBL" id="JALNTZ010000005">
    <property type="protein sequence ID" value="KAJ3652984.1"/>
    <property type="molecule type" value="Genomic_DNA"/>
</dbReference>
<dbReference type="Pfam" id="PF12796">
    <property type="entry name" value="Ank_2"/>
    <property type="match status" value="3"/>
</dbReference>
<evidence type="ECO:0000256" key="3">
    <source>
        <dbReference type="PROSITE-ProRule" id="PRU00023"/>
    </source>
</evidence>
<dbReference type="PANTHER" id="PTHR24171:SF10">
    <property type="entry name" value="ANKYRIN REPEAT DOMAIN-CONTAINING PROTEIN 29-LIKE"/>
    <property type="match status" value="1"/>
</dbReference>
<dbReference type="SUPFAM" id="SSF52540">
    <property type="entry name" value="P-loop containing nucleoside triphosphate hydrolases"/>
    <property type="match status" value="1"/>
</dbReference>
<dbReference type="SMART" id="SM00248">
    <property type="entry name" value="ANK"/>
    <property type="match status" value="9"/>
</dbReference>
<dbReference type="Gene3D" id="3.40.50.300">
    <property type="entry name" value="P-loop containing nucleotide triphosphate hydrolases"/>
    <property type="match status" value="1"/>
</dbReference>